<evidence type="ECO:0000256" key="8">
    <source>
        <dbReference type="ARBA" id="ARBA00023242"/>
    </source>
</evidence>
<feature type="compositionally biased region" description="Acidic residues" evidence="11">
    <location>
        <begin position="631"/>
        <end position="687"/>
    </location>
</feature>
<dbReference type="Proteomes" id="UP000286045">
    <property type="component" value="Unassembled WGS sequence"/>
</dbReference>
<dbReference type="GO" id="GO:0016787">
    <property type="term" value="F:hydrolase activity"/>
    <property type="evidence" value="ECO:0007669"/>
    <property type="project" value="UniProtKB-KW"/>
</dbReference>
<dbReference type="InterPro" id="IPR027417">
    <property type="entry name" value="P-loop_NTPase"/>
</dbReference>
<dbReference type="InterPro" id="IPR011545">
    <property type="entry name" value="DEAD/DEAH_box_helicase_dom"/>
</dbReference>
<dbReference type="CDD" id="cd18787">
    <property type="entry name" value="SF2_C_DEAD"/>
    <property type="match status" value="1"/>
</dbReference>
<evidence type="ECO:0000259" key="14">
    <source>
        <dbReference type="PROSITE" id="PS51195"/>
    </source>
</evidence>
<keyword evidence="3 10" id="KW-0547">Nucleotide-binding</keyword>
<feature type="non-terminal residue" evidence="15">
    <location>
        <position position="762"/>
    </location>
</feature>
<dbReference type="SMART" id="SM00490">
    <property type="entry name" value="HELICc"/>
    <property type="match status" value="1"/>
</dbReference>
<keyword evidence="7" id="KW-0694">RNA-binding</keyword>
<organism evidence="15 16">
    <name type="scientific">Xylaria grammica</name>
    <dbReference type="NCBI Taxonomy" id="363999"/>
    <lineage>
        <taxon>Eukaryota</taxon>
        <taxon>Fungi</taxon>
        <taxon>Dikarya</taxon>
        <taxon>Ascomycota</taxon>
        <taxon>Pezizomycotina</taxon>
        <taxon>Sordariomycetes</taxon>
        <taxon>Xylariomycetidae</taxon>
        <taxon>Xylariales</taxon>
        <taxon>Xylariaceae</taxon>
        <taxon>Xylaria</taxon>
    </lineage>
</organism>
<dbReference type="Gene3D" id="3.40.50.300">
    <property type="entry name" value="P-loop containing nucleotide triphosphate hydrolases"/>
    <property type="match status" value="2"/>
</dbReference>
<feature type="domain" description="Helicase ATP-binding" evidence="12">
    <location>
        <begin position="136"/>
        <end position="295"/>
    </location>
</feature>
<evidence type="ECO:0000256" key="10">
    <source>
        <dbReference type="RuleBase" id="RU000492"/>
    </source>
</evidence>
<dbReference type="SMART" id="SM00487">
    <property type="entry name" value="DEXDc"/>
    <property type="match status" value="1"/>
</dbReference>
<feature type="region of interest" description="Disordered" evidence="11">
    <location>
        <begin position="601"/>
        <end position="723"/>
    </location>
</feature>
<dbReference type="PANTHER" id="PTHR47959:SF8">
    <property type="entry name" value="RNA HELICASE"/>
    <property type="match status" value="1"/>
</dbReference>
<evidence type="ECO:0000256" key="11">
    <source>
        <dbReference type="SAM" id="MobiDB-lite"/>
    </source>
</evidence>
<dbReference type="GO" id="GO:0010467">
    <property type="term" value="P:gene expression"/>
    <property type="evidence" value="ECO:0007669"/>
    <property type="project" value="UniProtKB-ARBA"/>
</dbReference>
<proteinExistence type="inferred from homology"/>
<evidence type="ECO:0000256" key="3">
    <source>
        <dbReference type="ARBA" id="ARBA00022741"/>
    </source>
</evidence>
<evidence type="ECO:0000256" key="1">
    <source>
        <dbReference type="ARBA" id="ARBA00004123"/>
    </source>
</evidence>
<comment type="caution">
    <text evidence="15">The sequence shown here is derived from an EMBL/GenBank/DDBJ whole genome shotgun (WGS) entry which is preliminary data.</text>
</comment>
<dbReference type="PROSITE" id="PS51195">
    <property type="entry name" value="Q_MOTIF"/>
    <property type="match status" value="1"/>
</dbReference>
<protein>
    <submittedName>
        <fullName evidence="15">Uncharacterized protein</fullName>
    </submittedName>
</protein>
<dbReference type="InterPro" id="IPR014014">
    <property type="entry name" value="RNA_helicase_DEAD_Q_motif"/>
</dbReference>
<feature type="compositionally biased region" description="Basic and acidic residues" evidence="11">
    <location>
        <begin position="346"/>
        <end position="355"/>
    </location>
</feature>
<dbReference type="GO" id="GO:0042254">
    <property type="term" value="P:ribosome biogenesis"/>
    <property type="evidence" value="ECO:0007669"/>
    <property type="project" value="UniProtKB-KW"/>
</dbReference>
<dbReference type="STRING" id="363999.A0A439CPP0"/>
<dbReference type="AlphaFoldDB" id="A0A439CPP0"/>
<reference evidence="15 16" key="1">
    <citation type="submission" date="2018-12" db="EMBL/GenBank/DDBJ databases">
        <title>Draft genome sequence of Xylaria grammica IHI A82.</title>
        <authorList>
            <person name="Buettner E."/>
            <person name="Kellner H."/>
        </authorList>
    </citation>
    <scope>NUCLEOTIDE SEQUENCE [LARGE SCALE GENOMIC DNA]</scope>
    <source>
        <strain evidence="15 16">IHI A82</strain>
    </source>
</reference>
<evidence type="ECO:0000256" key="7">
    <source>
        <dbReference type="ARBA" id="ARBA00022884"/>
    </source>
</evidence>
<dbReference type="GO" id="GO:0005829">
    <property type="term" value="C:cytosol"/>
    <property type="evidence" value="ECO:0007669"/>
    <property type="project" value="TreeGrafter"/>
</dbReference>
<feature type="domain" description="Helicase C-terminal" evidence="13">
    <location>
        <begin position="331"/>
        <end position="498"/>
    </location>
</feature>
<feature type="short sequence motif" description="Q motif" evidence="9">
    <location>
        <begin position="87"/>
        <end position="115"/>
    </location>
</feature>
<accession>A0A439CPP0</accession>
<dbReference type="PROSITE" id="PS00039">
    <property type="entry name" value="DEAD_ATP_HELICASE"/>
    <property type="match status" value="1"/>
</dbReference>
<evidence type="ECO:0000313" key="15">
    <source>
        <dbReference type="EMBL" id="RWA04111.1"/>
    </source>
</evidence>
<keyword evidence="6 10" id="KW-0067">ATP-binding</keyword>
<dbReference type="GO" id="GO:0005634">
    <property type="term" value="C:nucleus"/>
    <property type="evidence" value="ECO:0007669"/>
    <property type="project" value="UniProtKB-SubCell"/>
</dbReference>
<evidence type="ECO:0000256" key="6">
    <source>
        <dbReference type="ARBA" id="ARBA00022840"/>
    </source>
</evidence>
<dbReference type="GO" id="GO:0003724">
    <property type="term" value="F:RNA helicase activity"/>
    <property type="evidence" value="ECO:0007669"/>
    <property type="project" value="InterPro"/>
</dbReference>
<feature type="domain" description="DEAD-box RNA helicase Q" evidence="14">
    <location>
        <begin position="87"/>
        <end position="115"/>
    </location>
</feature>
<dbReference type="PROSITE" id="PS51194">
    <property type="entry name" value="HELICASE_CTER"/>
    <property type="match status" value="1"/>
</dbReference>
<gene>
    <name evidence="15" type="ORF">EKO27_g10989</name>
</gene>
<evidence type="ECO:0000259" key="13">
    <source>
        <dbReference type="PROSITE" id="PS51194"/>
    </source>
</evidence>
<name>A0A439CPP0_9PEZI</name>
<keyword evidence="5 10" id="KW-0347">Helicase</keyword>
<evidence type="ECO:0000256" key="2">
    <source>
        <dbReference type="ARBA" id="ARBA00022517"/>
    </source>
</evidence>
<dbReference type="InterPro" id="IPR000629">
    <property type="entry name" value="RNA-helicase_DEAD-box_CS"/>
</dbReference>
<sequence>MPRAASPALSENEVDILGSLLTNGDETARVKTKQAEAQDGFGFDVDELLDGDDGGNGDDDEAFIALKQAAAFRKNANLKGTTLKKGGGFQSMGLNGNLLKAITRVGFRVPTPIQRKTIPLILQRKDLWLGRDLERTAAFLIPMVQTLKAHSANMGARALILSPSRELAIQTLSVTKNFTRGTDLKTMLCVGGDSLNEQFANMTANPDIIIATPGRFLHLLVGTSTLELAHDSMPFHAGLAKMQYVVFDEADRLFEMGFAAQLATNSPDATLFGYPSFLRHRDPVLVRLDADTKISPDLEAAVFSVKGEEKLGTLLHILHDIIKIPTGLPEGVTDLSENPSKKRKRGPDSSHEKQKPSPYATIIFTSTSHHVEFLQSMLTHAGFAVSYVYGSLDQTARKSQVENFRRGMTNILVVTDVAARGIDIPLLSNAINYSFPATPKLYIHRVGRVARAGMRGWAYSLVKATDVPYLLDLQLFLGQKLVLGKEGKGAPSFTTDMIVGAPVRSQVENYSEWLNKLLADEVDLTAQQRVSDKAEKLYLKTRNSASSQSARRSREVISSKGFSQVHPLYGDEVSAAEDNRAEMLAKISGFKPQETIFEIGRATKGGRNKQAEVMKTIRDRFGPRRTTNRDEDNEELGSDEDEDDPAAEVFDVEIDEDEKEASDNAQVEEEEEEDDDDEELADSDSEMEVTISNHNDDNAKARKASGRASSTHDFRDPEFMAYEPRTVNAAETRGYGVHSGGQSNSSGNFFEAARSATFDLTN</sequence>
<dbReference type="Pfam" id="PF00270">
    <property type="entry name" value="DEAD"/>
    <property type="match status" value="1"/>
</dbReference>
<keyword evidence="2" id="KW-0690">Ribosome biogenesis</keyword>
<keyword evidence="4 10" id="KW-0378">Hydrolase</keyword>
<keyword evidence="8" id="KW-0539">Nucleus</keyword>
<dbReference type="InterPro" id="IPR001650">
    <property type="entry name" value="Helicase_C-like"/>
</dbReference>
<comment type="subcellular location">
    <subcellularLocation>
        <location evidence="1">Nucleus</location>
    </subcellularLocation>
</comment>
<dbReference type="EMBL" id="RYZI01000631">
    <property type="protein sequence ID" value="RWA04111.1"/>
    <property type="molecule type" value="Genomic_DNA"/>
</dbReference>
<dbReference type="GO" id="GO:0003723">
    <property type="term" value="F:RNA binding"/>
    <property type="evidence" value="ECO:0007669"/>
    <property type="project" value="UniProtKB-KW"/>
</dbReference>
<evidence type="ECO:0000256" key="4">
    <source>
        <dbReference type="ARBA" id="ARBA00022801"/>
    </source>
</evidence>
<dbReference type="SUPFAM" id="SSF52540">
    <property type="entry name" value="P-loop containing nucleoside triphosphate hydrolases"/>
    <property type="match status" value="1"/>
</dbReference>
<evidence type="ECO:0000256" key="9">
    <source>
        <dbReference type="PROSITE-ProRule" id="PRU00552"/>
    </source>
</evidence>
<evidence type="ECO:0000313" key="16">
    <source>
        <dbReference type="Proteomes" id="UP000286045"/>
    </source>
</evidence>
<dbReference type="PANTHER" id="PTHR47959">
    <property type="entry name" value="ATP-DEPENDENT RNA HELICASE RHLE-RELATED"/>
    <property type="match status" value="1"/>
</dbReference>
<feature type="compositionally biased region" description="Basic and acidic residues" evidence="11">
    <location>
        <begin position="609"/>
        <end position="630"/>
    </location>
</feature>
<comment type="similarity">
    <text evidence="10">Belongs to the DEAD box helicase family.</text>
</comment>
<dbReference type="Pfam" id="PF00271">
    <property type="entry name" value="Helicase_C"/>
    <property type="match status" value="1"/>
</dbReference>
<evidence type="ECO:0000256" key="5">
    <source>
        <dbReference type="ARBA" id="ARBA00022806"/>
    </source>
</evidence>
<feature type="region of interest" description="Disordered" evidence="11">
    <location>
        <begin position="332"/>
        <end position="358"/>
    </location>
</feature>
<dbReference type="InterPro" id="IPR050079">
    <property type="entry name" value="DEAD_box_RNA_helicase"/>
</dbReference>
<evidence type="ECO:0000259" key="12">
    <source>
        <dbReference type="PROSITE" id="PS51192"/>
    </source>
</evidence>
<dbReference type="GO" id="GO:0005524">
    <property type="term" value="F:ATP binding"/>
    <property type="evidence" value="ECO:0007669"/>
    <property type="project" value="UniProtKB-KW"/>
</dbReference>
<dbReference type="PROSITE" id="PS51192">
    <property type="entry name" value="HELICASE_ATP_BIND_1"/>
    <property type="match status" value="1"/>
</dbReference>
<dbReference type="InterPro" id="IPR014001">
    <property type="entry name" value="Helicase_ATP-bd"/>
</dbReference>
<keyword evidence="16" id="KW-1185">Reference proteome</keyword>